<dbReference type="EMBL" id="LXQA010010328">
    <property type="protein sequence ID" value="MCH86452.1"/>
    <property type="molecule type" value="Genomic_DNA"/>
</dbReference>
<proteinExistence type="predicted"/>
<sequence length="63" mass="6915">MAVSTITEGQLPRTRSMIKESTEGGSRRFFKLRGAVQEKKVMVLGDWLSTISFLISGSTISHG</sequence>
<dbReference type="Proteomes" id="UP000265520">
    <property type="component" value="Unassembled WGS sequence"/>
</dbReference>
<name>A0A392MG35_9FABA</name>
<accession>A0A392MG35</accession>
<dbReference type="AlphaFoldDB" id="A0A392MG35"/>
<evidence type="ECO:0000313" key="3">
    <source>
        <dbReference type="Proteomes" id="UP000265520"/>
    </source>
</evidence>
<reference evidence="2 3" key="1">
    <citation type="journal article" date="2018" name="Front. Plant Sci.">
        <title>Red Clover (Trifolium pratense) and Zigzag Clover (T. medium) - A Picture of Genomic Similarities and Differences.</title>
        <authorList>
            <person name="Dluhosova J."/>
            <person name="Istvanek J."/>
            <person name="Nedelnik J."/>
            <person name="Repkova J."/>
        </authorList>
    </citation>
    <scope>NUCLEOTIDE SEQUENCE [LARGE SCALE GENOMIC DNA]</scope>
    <source>
        <strain evidence="3">cv. 10/8</strain>
        <tissue evidence="2">Leaf</tissue>
    </source>
</reference>
<organism evidence="2 3">
    <name type="scientific">Trifolium medium</name>
    <dbReference type="NCBI Taxonomy" id="97028"/>
    <lineage>
        <taxon>Eukaryota</taxon>
        <taxon>Viridiplantae</taxon>
        <taxon>Streptophyta</taxon>
        <taxon>Embryophyta</taxon>
        <taxon>Tracheophyta</taxon>
        <taxon>Spermatophyta</taxon>
        <taxon>Magnoliopsida</taxon>
        <taxon>eudicotyledons</taxon>
        <taxon>Gunneridae</taxon>
        <taxon>Pentapetalae</taxon>
        <taxon>rosids</taxon>
        <taxon>fabids</taxon>
        <taxon>Fabales</taxon>
        <taxon>Fabaceae</taxon>
        <taxon>Papilionoideae</taxon>
        <taxon>50 kb inversion clade</taxon>
        <taxon>NPAAA clade</taxon>
        <taxon>Hologalegina</taxon>
        <taxon>IRL clade</taxon>
        <taxon>Trifolieae</taxon>
        <taxon>Trifolium</taxon>
    </lineage>
</organism>
<keyword evidence="3" id="KW-1185">Reference proteome</keyword>
<feature type="region of interest" description="Disordered" evidence="1">
    <location>
        <begin position="1"/>
        <end position="20"/>
    </location>
</feature>
<evidence type="ECO:0000256" key="1">
    <source>
        <dbReference type="SAM" id="MobiDB-lite"/>
    </source>
</evidence>
<gene>
    <name evidence="2" type="ORF">A2U01_0007309</name>
</gene>
<protein>
    <submittedName>
        <fullName evidence="2">Uncharacterized protein</fullName>
    </submittedName>
</protein>
<evidence type="ECO:0000313" key="2">
    <source>
        <dbReference type="EMBL" id="MCH86452.1"/>
    </source>
</evidence>
<comment type="caution">
    <text evidence="2">The sequence shown here is derived from an EMBL/GenBank/DDBJ whole genome shotgun (WGS) entry which is preliminary data.</text>
</comment>